<dbReference type="RefSeq" id="WP_017262453.1">
    <property type="nucleotide sequence ID" value="NZ_AUAW01000004.1"/>
</dbReference>
<dbReference type="STRING" id="1114972.FD35_GL001157"/>
<name>A0A0R1RJ18_9LACO</name>
<feature type="domain" description="D-isomer specific 2-hydroxyacid dehydrogenase catalytic" evidence="4">
    <location>
        <begin position="5"/>
        <end position="330"/>
    </location>
</feature>
<comment type="caution">
    <text evidence="6">The sequence shown here is derived from an EMBL/GenBank/DDBJ whole genome shotgun (WGS) entry which is preliminary data.</text>
</comment>
<dbReference type="Proteomes" id="UP000051999">
    <property type="component" value="Unassembled WGS sequence"/>
</dbReference>
<dbReference type="Pfam" id="PF00389">
    <property type="entry name" value="2-Hacid_dh"/>
    <property type="match status" value="1"/>
</dbReference>
<dbReference type="InterPro" id="IPR029752">
    <property type="entry name" value="D-isomer_DH_CS1"/>
</dbReference>
<dbReference type="Pfam" id="PF02826">
    <property type="entry name" value="2-Hacid_dh_C"/>
    <property type="match status" value="1"/>
</dbReference>
<dbReference type="InterPro" id="IPR006140">
    <property type="entry name" value="D-isomer_DH_NAD-bd"/>
</dbReference>
<proteinExistence type="inferred from homology"/>
<dbReference type="PROSITE" id="PS00065">
    <property type="entry name" value="D_2_HYDROXYACID_DH_1"/>
    <property type="match status" value="1"/>
</dbReference>
<dbReference type="Gene3D" id="3.40.50.720">
    <property type="entry name" value="NAD(P)-binding Rossmann-like Domain"/>
    <property type="match status" value="2"/>
</dbReference>
<dbReference type="PANTHER" id="PTHR43026:SF1">
    <property type="entry name" value="2-HYDROXYACID DEHYDROGENASE HOMOLOG 1-RELATED"/>
    <property type="match status" value="1"/>
</dbReference>
<dbReference type="PANTHER" id="PTHR43026">
    <property type="entry name" value="2-HYDROXYACID DEHYDROGENASE HOMOLOG 1-RELATED"/>
    <property type="match status" value="1"/>
</dbReference>
<keyword evidence="7" id="KW-1185">Reference proteome</keyword>
<dbReference type="GO" id="GO:0051287">
    <property type="term" value="F:NAD binding"/>
    <property type="evidence" value="ECO:0007669"/>
    <property type="project" value="InterPro"/>
</dbReference>
<accession>A0A0R1RJ18</accession>
<dbReference type="InterPro" id="IPR058205">
    <property type="entry name" value="D-LDH-like"/>
</dbReference>
<evidence type="ECO:0000256" key="3">
    <source>
        <dbReference type="RuleBase" id="RU003719"/>
    </source>
</evidence>
<comment type="similarity">
    <text evidence="1 3">Belongs to the D-isomer specific 2-hydroxyacid dehydrogenase family.</text>
</comment>
<dbReference type="GO" id="GO:0008720">
    <property type="term" value="F:D-lactate dehydrogenase (NAD+) activity"/>
    <property type="evidence" value="ECO:0007669"/>
    <property type="project" value="TreeGrafter"/>
</dbReference>
<keyword evidence="2" id="KW-0520">NAD</keyword>
<dbReference type="AlphaFoldDB" id="A0A0R1RJ18"/>
<protein>
    <submittedName>
        <fullName evidence="6">D-lactate dehydrogenase</fullName>
    </submittedName>
</protein>
<dbReference type="SUPFAM" id="SSF51735">
    <property type="entry name" value="NAD(P)-binding Rossmann-fold domains"/>
    <property type="match status" value="1"/>
</dbReference>
<dbReference type="SUPFAM" id="SSF52283">
    <property type="entry name" value="Formate/glycerate dehydrogenase catalytic domain-like"/>
    <property type="match status" value="1"/>
</dbReference>
<dbReference type="eggNOG" id="COG1052">
    <property type="taxonomic scope" value="Bacteria"/>
</dbReference>
<dbReference type="OrthoDB" id="9805416at2"/>
<evidence type="ECO:0000313" key="7">
    <source>
        <dbReference type="Proteomes" id="UP000051999"/>
    </source>
</evidence>
<evidence type="ECO:0000313" key="6">
    <source>
        <dbReference type="EMBL" id="KRL56863.1"/>
    </source>
</evidence>
<organism evidence="6 7">
    <name type="scientific">Furfurilactobacillus rossiae DSM 15814</name>
    <dbReference type="NCBI Taxonomy" id="1114972"/>
    <lineage>
        <taxon>Bacteria</taxon>
        <taxon>Bacillati</taxon>
        <taxon>Bacillota</taxon>
        <taxon>Bacilli</taxon>
        <taxon>Lactobacillales</taxon>
        <taxon>Lactobacillaceae</taxon>
        <taxon>Furfurilactobacillus</taxon>
    </lineage>
</organism>
<keyword evidence="3" id="KW-0560">Oxidoreductase</keyword>
<evidence type="ECO:0000259" key="5">
    <source>
        <dbReference type="Pfam" id="PF02826"/>
    </source>
</evidence>
<dbReference type="InterPro" id="IPR006139">
    <property type="entry name" value="D-isomer_2_OHA_DH_cat_dom"/>
</dbReference>
<dbReference type="InterPro" id="IPR036291">
    <property type="entry name" value="NAD(P)-bd_dom_sf"/>
</dbReference>
<sequence length="331" mass="35986">MTKIIMYSVRPDEMAAIKDHAKREHLEIHTTTDALSASTVDQANGFDGIVIQQRNRIDDDRVYQQLADMGLKQLTSRTAGVDMINVAAAHKAGLLVTNVPAYSPRSVAEHALMQIFRVLRKAPLVDAQVRENNYSWAGLQAKEIHSATIGIIGAGRIGGTLAKLLHALGATVLAYDVVEREALKPLVTYVDKQTLLAKSDVVSLHVDLNPTSEGLIAANDFSLMKPTAGIVNASRGPVINTNDLITALETHQLAFAMLDTVTGEEKIFNADHRQDGLDSQPNIAKLHAMNNVIITPHIAFFTNIAVQNMVDISLNDVQNILAGRPTEHSVE</sequence>
<feature type="domain" description="D-isomer specific 2-hydroxyacid dehydrogenase NAD-binding" evidence="5">
    <location>
        <begin position="113"/>
        <end position="299"/>
    </location>
</feature>
<evidence type="ECO:0000259" key="4">
    <source>
        <dbReference type="Pfam" id="PF00389"/>
    </source>
</evidence>
<evidence type="ECO:0000256" key="1">
    <source>
        <dbReference type="ARBA" id="ARBA00005854"/>
    </source>
</evidence>
<evidence type="ECO:0000256" key="2">
    <source>
        <dbReference type="ARBA" id="ARBA00023027"/>
    </source>
</evidence>
<gene>
    <name evidence="6" type="ORF">FD35_GL001157</name>
</gene>
<dbReference type="PATRIC" id="fig|1114972.6.peg.1172"/>
<reference evidence="6 7" key="1">
    <citation type="journal article" date="2015" name="Genome Announc.">
        <title>Expanding the biotechnology potential of lactobacilli through comparative genomics of 213 strains and associated genera.</title>
        <authorList>
            <person name="Sun Z."/>
            <person name="Harris H.M."/>
            <person name="McCann A."/>
            <person name="Guo C."/>
            <person name="Argimon S."/>
            <person name="Zhang W."/>
            <person name="Yang X."/>
            <person name="Jeffery I.B."/>
            <person name="Cooney J.C."/>
            <person name="Kagawa T.F."/>
            <person name="Liu W."/>
            <person name="Song Y."/>
            <person name="Salvetti E."/>
            <person name="Wrobel A."/>
            <person name="Rasinkangas P."/>
            <person name="Parkhill J."/>
            <person name="Rea M.C."/>
            <person name="O'Sullivan O."/>
            <person name="Ritari J."/>
            <person name="Douillard F.P."/>
            <person name="Paul Ross R."/>
            <person name="Yang R."/>
            <person name="Briner A.E."/>
            <person name="Felis G.E."/>
            <person name="de Vos W.M."/>
            <person name="Barrangou R."/>
            <person name="Klaenhammer T.R."/>
            <person name="Caufield P.W."/>
            <person name="Cui Y."/>
            <person name="Zhang H."/>
            <person name="O'Toole P.W."/>
        </authorList>
    </citation>
    <scope>NUCLEOTIDE SEQUENCE [LARGE SCALE GENOMIC DNA]</scope>
    <source>
        <strain evidence="6 7">DSM 15814</strain>
    </source>
</reference>
<dbReference type="EMBL" id="AZFF01000002">
    <property type="protein sequence ID" value="KRL56863.1"/>
    <property type="molecule type" value="Genomic_DNA"/>
</dbReference>